<evidence type="ECO:0000313" key="4">
    <source>
        <dbReference type="Proteomes" id="UP000008141"/>
    </source>
</evidence>
<proteinExistence type="predicted"/>
<keyword evidence="2" id="KW-1133">Transmembrane helix</keyword>
<sequence>MVFAVIYFVSLQAFRHLGFGSLQLQYCYLLFCIVALLPLTLPIDGADWSGQFDGWTASSWAVLHATWQLGAPTLSMFYGLRLVASIVLSELLLGYTVITSAVQIVGVVVVVAAVTVYLAFQWRNSLRGKQQAAAAKAEAAAAVLAAAEDDCAAKAAAGALAAAEEGGRPADDSAHHGPRGTISPLAWVSSNKE</sequence>
<feature type="transmembrane region" description="Helical" evidence="2">
    <location>
        <begin position="92"/>
        <end position="120"/>
    </location>
</feature>
<feature type="transmembrane region" description="Helical" evidence="2">
    <location>
        <begin position="23"/>
        <end position="43"/>
    </location>
</feature>
<gene>
    <name evidence="3" type="ORF">CHLNCDRAFT_133460</name>
</gene>
<keyword evidence="2" id="KW-0472">Membrane</keyword>
<dbReference type="AlphaFoldDB" id="E1Z353"/>
<feature type="region of interest" description="Disordered" evidence="1">
    <location>
        <begin position="164"/>
        <end position="193"/>
    </location>
</feature>
<organism evidence="4">
    <name type="scientific">Chlorella variabilis</name>
    <name type="common">Green alga</name>
    <dbReference type="NCBI Taxonomy" id="554065"/>
    <lineage>
        <taxon>Eukaryota</taxon>
        <taxon>Viridiplantae</taxon>
        <taxon>Chlorophyta</taxon>
        <taxon>core chlorophytes</taxon>
        <taxon>Trebouxiophyceae</taxon>
        <taxon>Chlorellales</taxon>
        <taxon>Chlorellaceae</taxon>
        <taxon>Chlorella clade</taxon>
        <taxon>Chlorella</taxon>
    </lineage>
</organism>
<feature type="compositionally biased region" description="Basic and acidic residues" evidence="1">
    <location>
        <begin position="165"/>
        <end position="175"/>
    </location>
</feature>
<evidence type="ECO:0000256" key="1">
    <source>
        <dbReference type="SAM" id="MobiDB-lite"/>
    </source>
</evidence>
<protein>
    <submittedName>
        <fullName evidence="3">Expressed protein</fullName>
    </submittedName>
</protein>
<reference evidence="3 4" key="1">
    <citation type="journal article" date="2010" name="Plant Cell">
        <title>The Chlorella variabilis NC64A genome reveals adaptation to photosymbiosis, coevolution with viruses, and cryptic sex.</title>
        <authorList>
            <person name="Blanc G."/>
            <person name="Duncan G."/>
            <person name="Agarkova I."/>
            <person name="Borodovsky M."/>
            <person name="Gurnon J."/>
            <person name="Kuo A."/>
            <person name="Lindquist E."/>
            <person name="Lucas S."/>
            <person name="Pangilinan J."/>
            <person name="Polle J."/>
            <person name="Salamov A."/>
            <person name="Terry A."/>
            <person name="Yamada T."/>
            <person name="Dunigan D.D."/>
            <person name="Grigoriev I.V."/>
            <person name="Claverie J.M."/>
            <person name="Van Etten J.L."/>
        </authorList>
    </citation>
    <scope>NUCLEOTIDE SEQUENCE [LARGE SCALE GENOMIC DNA]</scope>
    <source>
        <strain evidence="3 4">NC64A</strain>
    </source>
</reference>
<evidence type="ECO:0000313" key="3">
    <source>
        <dbReference type="EMBL" id="EFN60112.1"/>
    </source>
</evidence>
<dbReference type="RefSeq" id="XP_005852214.1">
    <property type="nucleotide sequence ID" value="XM_005852152.1"/>
</dbReference>
<dbReference type="KEGG" id="cvr:CHLNCDRAFT_133460"/>
<keyword evidence="2" id="KW-0812">Transmembrane</keyword>
<dbReference type="GeneID" id="17359056"/>
<dbReference type="InParanoid" id="E1Z353"/>
<keyword evidence="4" id="KW-1185">Reference proteome</keyword>
<dbReference type="EMBL" id="GL433835">
    <property type="protein sequence ID" value="EFN60112.1"/>
    <property type="molecule type" value="Genomic_DNA"/>
</dbReference>
<evidence type="ECO:0000256" key="2">
    <source>
        <dbReference type="SAM" id="Phobius"/>
    </source>
</evidence>
<accession>E1Z353</accession>
<name>E1Z353_CHLVA</name>
<dbReference type="Proteomes" id="UP000008141">
    <property type="component" value="Unassembled WGS sequence"/>
</dbReference>